<proteinExistence type="predicted"/>
<dbReference type="PANTHER" id="PTHR23022:SF134">
    <property type="entry name" value="TRANSPOSABLE ELEMENT TC1 TRANSPOSASE"/>
    <property type="match status" value="1"/>
</dbReference>
<keyword evidence="2" id="KW-0472">Membrane</keyword>
<feature type="domain" description="Tc1-like transposase DDE" evidence="3">
    <location>
        <begin position="41"/>
        <end position="187"/>
    </location>
</feature>
<dbReference type="Gene3D" id="3.30.420.10">
    <property type="entry name" value="Ribonuclease H-like superfamily/Ribonuclease H"/>
    <property type="match status" value="1"/>
</dbReference>
<comment type="caution">
    <text evidence="4">The sequence shown here is derived from an EMBL/GenBank/DDBJ whole genome shotgun (WGS) entry which is preliminary data.</text>
</comment>
<dbReference type="InterPro" id="IPR036397">
    <property type="entry name" value="RNaseH_sf"/>
</dbReference>
<keyword evidence="5" id="KW-1185">Reference proteome</keyword>
<feature type="compositionally biased region" description="Polar residues" evidence="1">
    <location>
        <begin position="219"/>
        <end position="235"/>
    </location>
</feature>
<dbReference type="InterPro" id="IPR038717">
    <property type="entry name" value="Tc1-like_DDE_dom"/>
</dbReference>
<gene>
    <name evidence="4" type="ORF">QTP70_003892</name>
</gene>
<evidence type="ECO:0000259" key="3">
    <source>
        <dbReference type="Pfam" id="PF13358"/>
    </source>
</evidence>
<keyword evidence="2" id="KW-0812">Transmembrane</keyword>
<dbReference type="InterPro" id="IPR052338">
    <property type="entry name" value="Transposase_5"/>
</dbReference>
<dbReference type="Proteomes" id="UP001274896">
    <property type="component" value="Unassembled WGS sequence"/>
</dbReference>
<dbReference type="AlphaFoldDB" id="A0AAE0UUD6"/>
<name>A0AAE0UUD6_9TELE</name>
<dbReference type="Pfam" id="PF13358">
    <property type="entry name" value="DDE_3"/>
    <property type="match status" value="1"/>
</dbReference>
<sequence>MGPHSRRPVRVSMLTPVHCRKRQQWAREHQNWTTEQWKKVAWSDESRFLLHPVDGRVHVRVLPGEHMTPGCTMGRRRAGGGSVLLWAMFCWETLGPAIHVDVTLTRSTYLSIVADHVHPFMETLFPDGCGLFQQDNALCHKAEMVQEWFDDHNNQFEVLTPPPNSPDLNPIQHLWDVLDKQVPSMEALKDLTYWCQILQHTFRDLVESMPRQKKMTPEANPSTQLTATTNSTSVDVEQGSDDQHLRVRDYRKLAICSIICGLSCVGIVSLIYSVKSEGNQNKRIFDGKTSHLERDASPEQPEYRKTL</sequence>
<dbReference type="EMBL" id="JAUCMX010000016">
    <property type="protein sequence ID" value="KAK3519768.1"/>
    <property type="molecule type" value="Genomic_DNA"/>
</dbReference>
<accession>A0AAE0UUD6</accession>
<keyword evidence="2" id="KW-1133">Transmembrane helix</keyword>
<evidence type="ECO:0000256" key="2">
    <source>
        <dbReference type="SAM" id="Phobius"/>
    </source>
</evidence>
<feature type="region of interest" description="Disordered" evidence="1">
    <location>
        <begin position="285"/>
        <end position="307"/>
    </location>
</feature>
<evidence type="ECO:0000313" key="4">
    <source>
        <dbReference type="EMBL" id="KAK3519768.1"/>
    </source>
</evidence>
<reference evidence="4" key="1">
    <citation type="submission" date="2023-06" db="EMBL/GenBank/DDBJ databases">
        <title>Male Hemibagrus guttatus genome.</title>
        <authorList>
            <person name="Bian C."/>
        </authorList>
    </citation>
    <scope>NUCLEOTIDE SEQUENCE</scope>
    <source>
        <strain evidence="4">Male_cb2023</strain>
        <tissue evidence="4">Muscle</tissue>
    </source>
</reference>
<protein>
    <recommendedName>
        <fullName evidence="3">Tc1-like transposase DDE domain-containing protein</fullName>
    </recommendedName>
</protein>
<dbReference type="PANTHER" id="PTHR23022">
    <property type="entry name" value="TRANSPOSABLE ELEMENT-RELATED"/>
    <property type="match status" value="1"/>
</dbReference>
<evidence type="ECO:0000313" key="5">
    <source>
        <dbReference type="Proteomes" id="UP001274896"/>
    </source>
</evidence>
<feature type="region of interest" description="Disordered" evidence="1">
    <location>
        <begin position="210"/>
        <end position="241"/>
    </location>
</feature>
<organism evidence="4 5">
    <name type="scientific">Hemibagrus guttatus</name>
    <dbReference type="NCBI Taxonomy" id="175788"/>
    <lineage>
        <taxon>Eukaryota</taxon>
        <taxon>Metazoa</taxon>
        <taxon>Chordata</taxon>
        <taxon>Craniata</taxon>
        <taxon>Vertebrata</taxon>
        <taxon>Euteleostomi</taxon>
        <taxon>Actinopterygii</taxon>
        <taxon>Neopterygii</taxon>
        <taxon>Teleostei</taxon>
        <taxon>Ostariophysi</taxon>
        <taxon>Siluriformes</taxon>
        <taxon>Bagridae</taxon>
        <taxon>Hemibagrus</taxon>
    </lineage>
</organism>
<feature type="transmembrane region" description="Helical" evidence="2">
    <location>
        <begin position="253"/>
        <end position="274"/>
    </location>
</feature>
<evidence type="ECO:0000256" key="1">
    <source>
        <dbReference type="SAM" id="MobiDB-lite"/>
    </source>
</evidence>
<dbReference type="GO" id="GO:0003676">
    <property type="term" value="F:nucleic acid binding"/>
    <property type="evidence" value="ECO:0007669"/>
    <property type="project" value="InterPro"/>
</dbReference>